<dbReference type="Proteomes" id="UP000007303">
    <property type="component" value="Unassembled WGS sequence"/>
</dbReference>
<dbReference type="SUPFAM" id="SSF46785">
    <property type="entry name" value="Winged helix' DNA-binding domain"/>
    <property type="match status" value="1"/>
</dbReference>
<dbReference type="GO" id="GO:0090575">
    <property type="term" value="C:RNA polymerase II transcription regulator complex"/>
    <property type="evidence" value="ECO:0007669"/>
    <property type="project" value="TreeGrafter"/>
</dbReference>
<dbReference type="SUPFAM" id="SSF144074">
    <property type="entry name" value="E2F-DP heterodimerization region"/>
    <property type="match status" value="1"/>
</dbReference>
<comment type="subcellular location">
    <subcellularLocation>
        <location evidence="5">Nucleus</location>
    </subcellularLocation>
</comment>
<evidence type="ECO:0000313" key="8">
    <source>
        <dbReference type="Proteomes" id="UP000007303"/>
    </source>
</evidence>
<evidence type="ECO:0000256" key="2">
    <source>
        <dbReference type="ARBA" id="ARBA00023015"/>
    </source>
</evidence>
<dbReference type="InterPro" id="IPR003316">
    <property type="entry name" value="E2F_WHTH_DNA-bd_dom"/>
</dbReference>
<dbReference type="PANTHER" id="PTHR12081">
    <property type="entry name" value="TRANSCRIPTION FACTOR E2F"/>
    <property type="match status" value="1"/>
</dbReference>
<dbReference type="InterPro" id="IPR037241">
    <property type="entry name" value="E2F-DP_heterodim"/>
</dbReference>
<keyword evidence="4 5" id="KW-0804">Transcription</keyword>
<dbReference type="InParanoid" id="H3BVM5"/>
<evidence type="ECO:0000256" key="3">
    <source>
        <dbReference type="ARBA" id="ARBA00023125"/>
    </source>
</evidence>
<dbReference type="HOGENOM" id="CLU_032091_2_2_1"/>
<dbReference type="GO" id="GO:0000981">
    <property type="term" value="F:DNA-binding transcription factor activity, RNA polymerase II-specific"/>
    <property type="evidence" value="ECO:0007669"/>
    <property type="project" value="TreeGrafter"/>
</dbReference>
<evidence type="ECO:0000256" key="4">
    <source>
        <dbReference type="ARBA" id="ARBA00023163"/>
    </source>
</evidence>
<sequence length="403" mass="43726">MGAVGDSLQPQTPSRHEKSLGLLTTKFVTLLQEAKDGVLDLKAAADTLAVRQKRRIYDITNVLEGIGLIEKKSKNSIQWKGVGPGCNTREIADKLIDLKAELDDLDFRERELDRQRSWVQQSIKNVTDDSNNSPPTLAYVKHEDLCGAFKGGDTLLAIRAPFGTQLEVPVPEPILKGQRKYQIHLKSSAGPIEVLLVNKDPSSASPVVLPVPPPDEILQSLPTPAATPQPSVSQVLAVRPPASSPLTQIITPVLAVLMHGYVTNQTFLLYLSREDTHLLSLPPVPDVSSTSSLTPTTDTPVTVTQQLLSSASLDGSASSSASAGFEPVKSDPSELLDFPKELSDMFDPTKEIISGDLLEDLMSSEVFSPLLRLSPPPSDHDYIYNLDETEGLCDLFDVPILNL</sequence>
<dbReference type="STRING" id="99883.ENSTNIP00000000037"/>
<keyword evidence="8" id="KW-1185">Reference proteome</keyword>
<keyword evidence="2 5" id="KW-0805">Transcription regulation</keyword>
<evidence type="ECO:0000256" key="5">
    <source>
        <dbReference type="RuleBase" id="RU003796"/>
    </source>
</evidence>
<evidence type="ECO:0000313" key="7">
    <source>
        <dbReference type="Ensembl" id="ENSTNIP00000000037.1"/>
    </source>
</evidence>
<dbReference type="OMA" id="XLELPKE"/>
<dbReference type="InterPro" id="IPR032198">
    <property type="entry name" value="E2F_CC-MB"/>
</dbReference>
<feature type="domain" description="E2F/DP family winged-helix DNA-binding" evidence="6">
    <location>
        <begin position="15"/>
        <end position="81"/>
    </location>
</feature>
<dbReference type="AlphaFoldDB" id="H3BVM5"/>
<dbReference type="Ensembl" id="ENSTNIT00000002389.1">
    <property type="protein sequence ID" value="ENSTNIP00000000037.1"/>
    <property type="gene ID" value="ENSTNIG00000005170.1"/>
</dbReference>
<keyword evidence="3 5" id="KW-0238">DNA-binding</keyword>
<evidence type="ECO:0000256" key="1">
    <source>
        <dbReference type="ARBA" id="ARBA00010940"/>
    </source>
</evidence>
<dbReference type="InterPro" id="IPR015633">
    <property type="entry name" value="E2F"/>
</dbReference>
<dbReference type="Pfam" id="PF02319">
    <property type="entry name" value="WHD_E2F_TDP"/>
    <property type="match status" value="1"/>
</dbReference>
<dbReference type="FunCoup" id="H3BVM5">
    <property type="interactions" value="1842"/>
</dbReference>
<protein>
    <submittedName>
        <fullName evidence="7">E2F transcription factor 4</fullName>
    </submittedName>
</protein>
<dbReference type="PANTHER" id="PTHR12081:SF42">
    <property type="entry name" value="TRANSCRIPTION FACTOR E2F4"/>
    <property type="match status" value="1"/>
</dbReference>
<organism evidence="7 8">
    <name type="scientific">Tetraodon nigroviridis</name>
    <name type="common">Spotted green pufferfish</name>
    <name type="synonym">Chelonodon nigroviridis</name>
    <dbReference type="NCBI Taxonomy" id="99883"/>
    <lineage>
        <taxon>Eukaryota</taxon>
        <taxon>Metazoa</taxon>
        <taxon>Chordata</taxon>
        <taxon>Craniata</taxon>
        <taxon>Vertebrata</taxon>
        <taxon>Euteleostomi</taxon>
        <taxon>Actinopterygii</taxon>
        <taxon>Neopterygii</taxon>
        <taxon>Teleostei</taxon>
        <taxon>Neoteleostei</taxon>
        <taxon>Acanthomorphata</taxon>
        <taxon>Eupercaria</taxon>
        <taxon>Tetraodontiformes</taxon>
        <taxon>Tetradontoidea</taxon>
        <taxon>Tetraodontidae</taxon>
        <taxon>Tetraodon</taxon>
    </lineage>
</organism>
<dbReference type="InterPro" id="IPR036388">
    <property type="entry name" value="WH-like_DNA-bd_sf"/>
</dbReference>
<dbReference type="SMART" id="SM01372">
    <property type="entry name" value="E2F_TDP"/>
    <property type="match status" value="1"/>
</dbReference>
<dbReference type="GeneTree" id="ENSGT00940000156252"/>
<dbReference type="Gene3D" id="6.10.250.540">
    <property type="match status" value="1"/>
</dbReference>
<dbReference type="Gene3D" id="1.10.10.10">
    <property type="entry name" value="Winged helix-like DNA-binding domain superfamily/Winged helix DNA-binding domain"/>
    <property type="match status" value="1"/>
</dbReference>
<dbReference type="InterPro" id="IPR036390">
    <property type="entry name" value="WH_DNA-bd_sf"/>
</dbReference>
<reference evidence="7" key="2">
    <citation type="submission" date="2025-08" db="UniProtKB">
        <authorList>
            <consortium name="Ensembl"/>
        </authorList>
    </citation>
    <scope>IDENTIFICATION</scope>
</reference>
<reference evidence="7" key="3">
    <citation type="submission" date="2025-09" db="UniProtKB">
        <authorList>
            <consortium name="Ensembl"/>
        </authorList>
    </citation>
    <scope>IDENTIFICATION</scope>
</reference>
<reference evidence="8" key="1">
    <citation type="journal article" date="2004" name="Nature">
        <title>Genome duplication in the teleost fish Tetraodon nigroviridis reveals the early vertebrate proto-karyotype.</title>
        <authorList>
            <person name="Jaillon O."/>
            <person name="Aury J.-M."/>
            <person name="Brunet F."/>
            <person name="Petit J.-L."/>
            <person name="Stange-Thomann N."/>
            <person name="Mauceli E."/>
            <person name="Bouneau L."/>
            <person name="Fischer C."/>
            <person name="Ozouf-Costaz C."/>
            <person name="Bernot A."/>
            <person name="Nicaud S."/>
            <person name="Jaffe D."/>
            <person name="Fisher S."/>
            <person name="Lutfalla G."/>
            <person name="Dossat C."/>
            <person name="Segurens B."/>
            <person name="Dasilva C."/>
            <person name="Salanoubat M."/>
            <person name="Levy M."/>
            <person name="Boudet N."/>
            <person name="Castellano S."/>
            <person name="Anthouard V."/>
            <person name="Jubin C."/>
            <person name="Castelli V."/>
            <person name="Katinka M."/>
            <person name="Vacherie B."/>
            <person name="Biemont C."/>
            <person name="Skalli Z."/>
            <person name="Cattolico L."/>
            <person name="Poulain J."/>
            <person name="De Berardinis V."/>
            <person name="Cruaud C."/>
            <person name="Duprat S."/>
            <person name="Brottier P."/>
            <person name="Coutanceau J.-P."/>
            <person name="Gouzy J."/>
            <person name="Parra G."/>
            <person name="Lardier G."/>
            <person name="Chapple C."/>
            <person name="McKernan K.J."/>
            <person name="McEwan P."/>
            <person name="Bosak S."/>
            <person name="Kellis M."/>
            <person name="Volff J.-N."/>
            <person name="Guigo R."/>
            <person name="Zody M.C."/>
            <person name="Mesirov J."/>
            <person name="Lindblad-Toh K."/>
            <person name="Birren B."/>
            <person name="Nusbaum C."/>
            <person name="Kahn D."/>
            <person name="Robinson-Rechavi M."/>
            <person name="Laudet V."/>
            <person name="Schachter V."/>
            <person name="Quetier F."/>
            <person name="Saurin W."/>
            <person name="Scarpelli C."/>
            <person name="Wincker P."/>
            <person name="Lander E.S."/>
            <person name="Weissenbach J."/>
            <person name="Roest Crollius H."/>
        </authorList>
    </citation>
    <scope>NUCLEOTIDE SEQUENCE [LARGE SCALE GENOMIC DNA]</scope>
</reference>
<evidence type="ECO:0000259" key="6">
    <source>
        <dbReference type="SMART" id="SM01372"/>
    </source>
</evidence>
<accession>H3BVM5</accession>
<proteinExistence type="inferred from homology"/>
<dbReference type="CDD" id="cd14660">
    <property type="entry name" value="E2F_DD"/>
    <property type="match status" value="1"/>
</dbReference>
<keyword evidence="5" id="KW-0539">Nucleus</keyword>
<dbReference type="Pfam" id="PF16421">
    <property type="entry name" value="E2F_CC-MB"/>
    <property type="match status" value="1"/>
</dbReference>
<comment type="similarity">
    <text evidence="1 5">Belongs to the E2F/DP family.</text>
</comment>
<name>H3BVM5_TETNG</name>
<dbReference type="GO" id="GO:0046983">
    <property type="term" value="F:protein dimerization activity"/>
    <property type="evidence" value="ECO:0007669"/>
    <property type="project" value="InterPro"/>
</dbReference>
<dbReference type="GO" id="GO:0000978">
    <property type="term" value="F:RNA polymerase II cis-regulatory region sequence-specific DNA binding"/>
    <property type="evidence" value="ECO:0007669"/>
    <property type="project" value="InterPro"/>
</dbReference>